<accession>A0A2Z7DFA4</accession>
<protein>
    <submittedName>
        <fullName evidence="2">Uncharacterized protein</fullName>
    </submittedName>
</protein>
<evidence type="ECO:0000313" key="2">
    <source>
        <dbReference type="EMBL" id="KZV58617.1"/>
    </source>
</evidence>
<feature type="region of interest" description="Disordered" evidence="1">
    <location>
        <begin position="97"/>
        <end position="159"/>
    </location>
</feature>
<gene>
    <name evidence="2" type="ORF">F511_43723</name>
</gene>
<dbReference type="AlphaFoldDB" id="A0A2Z7DFA4"/>
<dbReference type="EMBL" id="KQ986496">
    <property type="protein sequence ID" value="KZV58617.1"/>
    <property type="molecule type" value="Genomic_DNA"/>
</dbReference>
<feature type="compositionally biased region" description="Basic and acidic residues" evidence="1">
    <location>
        <begin position="101"/>
        <end position="116"/>
    </location>
</feature>
<name>A0A2Z7DFA4_9LAMI</name>
<evidence type="ECO:0000313" key="3">
    <source>
        <dbReference type="Proteomes" id="UP000250235"/>
    </source>
</evidence>
<proteinExistence type="predicted"/>
<evidence type="ECO:0000256" key="1">
    <source>
        <dbReference type="SAM" id="MobiDB-lite"/>
    </source>
</evidence>
<sequence>MGVTCWRSGGSGSRSQEAAEVFKKYCARERSITNNKIPKHTSMFREFTFGDLAPAPTIPQREIVLQWLNNSNRLIRSTIGISNAPLVCTRKKVKVLGTEPPHQDGRNEFRQRHDDSGGGGYPRTRVSGESSTTKHRILHTSGPHPPPDGPKGVGARGGACGELLLRPAALVFRSKGK</sequence>
<organism evidence="2 3">
    <name type="scientific">Dorcoceras hygrometricum</name>
    <dbReference type="NCBI Taxonomy" id="472368"/>
    <lineage>
        <taxon>Eukaryota</taxon>
        <taxon>Viridiplantae</taxon>
        <taxon>Streptophyta</taxon>
        <taxon>Embryophyta</taxon>
        <taxon>Tracheophyta</taxon>
        <taxon>Spermatophyta</taxon>
        <taxon>Magnoliopsida</taxon>
        <taxon>eudicotyledons</taxon>
        <taxon>Gunneridae</taxon>
        <taxon>Pentapetalae</taxon>
        <taxon>asterids</taxon>
        <taxon>lamiids</taxon>
        <taxon>Lamiales</taxon>
        <taxon>Gesneriaceae</taxon>
        <taxon>Didymocarpoideae</taxon>
        <taxon>Trichosporeae</taxon>
        <taxon>Loxocarpinae</taxon>
        <taxon>Dorcoceras</taxon>
    </lineage>
</organism>
<reference evidence="2 3" key="1">
    <citation type="journal article" date="2015" name="Proc. Natl. Acad. Sci. U.S.A.">
        <title>The resurrection genome of Boea hygrometrica: A blueprint for survival of dehydration.</title>
        <authorList>
            <person name="Xiao L."/>
            <person name="Yang G."/>
            <person name="Zhang L."/>
            <person name="Yang X."/>
            <person name="Zhao S."/>
            <person name="Ji Z."/>
            <person name="Zhou Q."/>
            <person name="Hu M."/>
            <person name="Wang Y."/>
            <person name="Chen M."/>
            <person name="Xu Y."/>
            <person name="Jin H."/>
            <person name="Xiao X."/>
            <person name="Hu G."/>
            <person name="Bao F."/>
            <person name="Hu Y."/>
            <person name="Wan P."/>
            <person name="Li L."/>
            <person name="Deng X."/>
            <person name="Kuang T."/>
            <person name="Xiang C."/>
            <person name="Zhu J.K."/>
            <person name="Oliver M.J."/>
            <person name="He Y."/>
        </authorList>
    </citation>
    <scope>NUCLEOTIDE SEQUENCE [LARGE SCALE GENOMIC DNA]</scope>
    <source>
        <strain evidence="3">cv. XS01</strain>
    </source>
</reference>
<keyword evidence="3" id="KW-1185">Reference proteome</keyword>
<dbReference type="Proteomes" id="UP000250235">
    <property type="component" value="Unassembled WGS sequence"/>
</dbReference>